<dbReference type="InterPro" id="IPR052894">
    <property type="entry name" value="AsmA-related"/>
</dbReference>
<feature type="region of interest" description="Disordered" evidence="1">
    <location>
        <begin position="333"/>
        <end position="359"/>
    </location>
</feature>
<dbReference type="Gene3D" id="3.30.1330.60">
    <property type="entry name" value="OmpA-like domain"/>
    <property type="match status" value="1"/>
</dbReference>
<dbReference type="PANTHER" id="PTHR30441">
    <property type="entry name" value="DUF748 DOMAIN-CONTAINING PROTEIN"/>
    <property type="match status" value="1"/>
</dbReference>
<accession>A0ABZ0I2Z0</accession>
<dbReference type="RefSeq" id="WP_407348508.1">
    <property type="nucleotide sequence ID" value="NZ_CP136864.1"/>
</dbReference>
<gene>
    <name evidence="3" type="ORF">R0135_01550</name>
</gene>
<proteinExistence type="predicted"/>
<dbReference type="Pfam" id="PF05359">
    <property type="entry name" value="DUF748"/>
    <property type="match status" value="1"/>
</dbReference>
<dbReference type="PANTHER" id="PTHR30441:SF8">
    <property type="entry name" value="DUF748 DOMAIN-CONTAINING PROTEIN"/>
    <property type="match status" value="1"/>
</dbReference>
<evidence type="ECO:0000313" key="4">
    <source>
        <dbReference type="Proteomes" id="UP001626537"/>
    </source>
</evidence>
<dbReference type="Proteomes" id="UP001626537">
    <property type="component" value="Chromosome"/>
</dbReference>
<dbReference type="InterPro" id="IPR008023">
    <property type="entry name" value="DUF748"/>
</dbReference>
<name>A0ABZ0I2Z0_9GAMM</name>
<feature type="transmembrane region" description="Helical" evidence="2">
    <location>
        <begin position="16"/>
        <end position="35"/>
    </location>
</feature>
<dbReference type="EMBL" id="CP136864">
    <property type="protein sequence ID" value="WOJ93868.1"/>
    <property type="molecule type" value="Genomic_DNA"/>
</dbReference>
<keyword evidence="4" id="KW-1185">Reference proteome</keyword>
<evidence type="ECO:0000313" key="3">
    <source>
        <dbReference type="EMBL" id="WOJ93868.1"/>
    </source>
</evidence>
<reference evidence="3 4" key="1">
    <citation type="submission" date="2023-10" db="EMBL/GenBank/DDBJ databases">
        <title>Two novel species belonging to the OM43/NOR5 clade.</title>
        <authorList>
            <person name="Park M."/>
        </authorList>
    </citation>
    <scope>NUCLEOTIDE SEQUENCE [LARGE SCALE GENOMIC DNA]</scope>
    <source>
        <strain evidence="3 4">IMCC43200</strain>
    </source>
</reference>
<keyword evidence="2" id="KW-0812">Transmembrane</keyword>
<keyword evidence="2" id="KW-0472">Membrane</keyword>
<evidence type="ECO:0000256" key="1">
    <source>
        <dbReference type="SAM" id="MobiDB-lite"/>
    </source>
</evidence>
<dbReference type="InterPro" id="IPR036737">
    <property type="entry name" value="OmpA-like_sf"/>
</dbReference>
<evidence type="ECO:0000256" key="2">
    <source>
        <dbReference type="SAM" id="Phobius"/>
    </source>
</evidence>
<organism evidence="3 4">
    <name type="scientific">Congregibacter variabilis</name>
    <dbReference type="NCBI Taxonomy" id="3081200"/>
    <lineage>
        <taxon>Bacteria</taxon>
        <taxon>Pseudomonadati</taxon>
        <taxon>Pseudomonadota</taxon>
        <taxon>Gammaproteobacteria</taxon>
        <taxon>Cellvibrionales</taxon>
        <taxon>Halieaceae</taxon>
        <taxon>Congregibacter</taxon>
    </lineage>
</organism>
<feature type="compositionally biased region" description="Polar residues" evidence="1">
    <location>
        <begin position="338"/>
        <end position="354"/>
    </location>
</feature>
<feature type="region of interest" description="Disordered" evidence="1">
    <location>
        <begin position="550"/>
        <end position="572"/>
    </location>
</feature>
<keyword evidence="2" id="KW-1133">Transmembrane helix</keyword>
<feature type="compositionally biased region" description="Polar residues" evidence="1">
    <location>
        <begin position="563"/>
        <end position="572"/>
    </location>
</feature>
<sequence>MPLALNTVIRWSLRFYLGYLLLCLLVLMPALNILAPRIVDSTLNRELRSELLLFNPFTLTLEARDVTIVESGGHEPLGFESLRINLSLESLWNPGVVLDAFIIEALDVHVLRGADGVFHFADLSSPPQEPETEASSAAIGLTIHKLLVEAHTLRFTDETRAGPYTTAQSDFRVRTENLTTVPDRQSNGDLVVTGDGGGTLRWRGLLEVHAGNSNGQITLEDIDLTPLWRYEAETLPFVVNGAKFSAVLNYQVDWNDELQATLSDSQLRFHDASISPNDTDALPNTSVELAELGVTGIDVDLSKSAIAVTALDLAGLRVSGFDEEGRPSLMAMFGLDPASQNDQEQSPTTQQSAPDTPADAQAPWQINLESFSLSESELLWRTAYLSPEVLSVSPINVQAKQIKWPAQANSPFSLKLAINDVTRLGITGDFNIARGDGEANVDLQQWPLPWLNPVLSEQAHAKFGRGDLSLQSNVQLLDFSPSKLRAGIKIEDYSTVLDATGEEAFTFQTLQLDGIDVDLKAQALIVDSILLQRPSGSLHIREDGTINVNGIVRSTPDDPTPSEPQESAEQSTPWRVQLANIALREGRLDFADASLPLHFKTLIDGIEADIKDVDTASEKPLNLEFKGSVDGYAPVVILGSGKPFAQQRDGELRFTFRGMDIATMSPYAGTYAGYTLDSGTLSLDLRYALDGQSLEGDNRIVISQMELGEPVESELAIDAPLKLGIALLTDSDGVIDLSVPISGDVDSPDFSLGPIIGRAITNIIVKAVTAPFSLLAGLVGSDDDLENVAFKAGSSSLDADARRAIDALGKALAERPQLSLQIAGGADPVNDVSALKESRLRTQFSEQGFDEAMVEGQTGAFLEALKARYDALGIQGDTGSNEDAVSKSIDATMMWRALVDNTALPSGALQDLATSRAAAAKRELVTIGGIDPARVSISFGTDLAKSGVQMIVDS</sequence>
<protein>
    <submittedName>
        <fullName evidence="3">DUF748 domain-containing protein</fullName>
    </submittedName>
</protein>